<dbReference type="GO" id="GO:0008270">
    <property type="term" value="F:zinc ion binding"/>
    <property type="evidence" value="ECO:0007669"/>
    <property type="project" value="UniProtKB-KW"/>
</dbReference>
<evidence type="ECO:0000256" key="11">
    <source>
        <dbReference type="ARBA" id="ARBA00022771"/>
    </source>
</evidence>
<keyword evidence="9" id="KW-0479">Metal-binding</keyword>
<dbReference type="SUPFAM" id="SSF57903">
    <property type="entry name" value="FYVE/PHD zinc finger"/>
    <property type="match status" value="1"/>
</dbReference>
<dbReference type="GO" id="GO:0032266">
    <property type="term" value="F:phosphatidylinositol-3-phosphate binding"/>
    <property type="evidence" value="ECO:0007669"/>
    <property type="project" value="UniProtKB-ARBA"/>
</dbReference>
<evidence type="ECO:0000256" key="10">
    <source>
        <dbReference type="ARBA" id="ARBA00022753"/>
    </source>
</evidence>
<evidence type="ECO:0000256" key="6">
    <source>
        <dbReference type="ARBA" id="ARBA00012483"/>
    </source>
</evidence>
<evidence type="ECO:0000256" key="18">
    <source>
        <dbReference type="SAM" id="MobiDB-lite"/>
    </source>
</evidence>
<comment type="pathway">
    <text evidence="5">Protein modification; protein ubiquitination.</text>
</comment>
<dbReference type="AlphaFoldDB" id="A0A1G4KEI2"/>
<dbReference type="InterPro" id="IPR051878">
    <property type="entry name" value="ZNRF_ubiq-protein_ligase"/>
</dbReference>
<dbReference type="PANTHER" id="PTHR46661">
    <property type="entry name" value="E3 UBIQUITIN-PROTEIN LIGASE ZNRF1-LIKE PROTEIN"/>
    <property type="match status" value="1"/>
</dbReference>
<comment type="subcellular location">
    <subcellularLocation>
        <location evidence="3">Endosome</location>
    </subcellularLocation>
    <subcellularLocation>
        <location evidence="4">Lysosome</location>
    </subcellularLocation>
    <subcellularLocation>
        <location evidence="2">Membrane</location>
        <topology evidence="2">Peripheral membrane protein</topology>
    </subcellularLocation>
</comment>
<keyword evidence="7" id="KW-0808">Transferase</keyword>
<feature type="domain" description="RING-type" evidence="19">
    <location>
        <begin position="242"/>
        <end position="297"/>
    </location>
</feature>
<comment type="catalytic activity">
    <reaction evidence="1">
        <text>S-ubiquitinyl-[E2 ubiquitin-conjugating enzyme]-L-cysteine + [acceptor protein]-L-lysine = [E2 ubiquitin-conjugating enzyme]-L-cysteine + N(6)-ubiquitinyl-[acceptor protein]-L-lysine.</text>
        <dbReference type="EC" id="2.3.2.27"/>
    </reaction>
</comment>
<evidence type="ECO:0000256" key="4">
    <source>
        <dbReference type="ARBA" id="ARBA00004371"/>
    </source>
</evidence>
<keyword evidence="10" id="KW-0967">Endosome</keyword>
<proteinExistence type="predicted"/>
<evidence type="ECO:0000259" key="20">
    <source>
        <dbReference type="PROSITE" id="PS50178"/>
    </source>
</evidence>
<evidence type="ECO:0000256" key="15">
    <source>
        <dbReference type="ARBA" id="ARBA00023228"/>
    </source>
</evidence>
<feature type="region of interest" description="Disordered" evidence="18">
    <location>
        <begin position="108"/>
        <end position="129"/>
    </location>
</feature>
<reference evidence="22" key="1">
    <citation type="submission" date="2016-03" db="EMBL/GenBank/DDBJ databases">
        <authorList>
            <person name="Devillers H."/>
        </authorList>
    </citation>
    <scope>NUCLEOTIDE SEQUENCE [LARGE SCALE GENOMIC DNA]</scope>
</reference>
<evidence type="ECO:0000259" key="19">
    <source>
        <dbReference type="PROSITE" id="PS50089"/>
    </source>
</evidence>
<dbReference type="SUPFAM" id="SSF57850">
    <property type="entry name" value="RING/U-box"/>
    <property type="match status" value="1"/>
</dbReference>
<evidence type="ECO:0000256" key="16">
    <source>
        <dbReference type="ARBA" id="ARBA00023288"/>
    </source>
</evidence>
<dbReference type="OrthoDB" id="660555at2759"/>
<keyword evidence="11 17" id="KW-0863">Zinc-finger</keyword>
<evidence type="ECO:0000256" key="8">
    <source>
        <dbReference type="ARBA" id="ARBA00022707"/>
    </source>
</evidence>
<keyword evidence="16" id="KW-0449">Lipoprotein</keyword>
<keyword evidence="15" id="KW-0458">Lysosome</keyword>
<evidence type="ECO:0000256" key="3">
    <source>
        <dbReference type="ARBA" id="ARBA00004177"/>
    </source>
</evidence>
<protein>
    <recommendedName>
        <fullName evidence="6">RING-type E3 ubiquitin transferase</fullName>
        <ecNumber evidence="6">2.3.2.27</ecNumber>
    </recommendedName>
</protein>
<keyword evidence="13" id="KW-0862">Zinc</keyword>
<gene>
    <name evidence="21" type="ORF">LAMI_0H03136G</name>
</gene>
<dbReference type="GO" id="GO:0043161">
    <property type="term" value="P:proteasome-mediated ubiquitin-dependent protein catabolic process"/>
    <property type="evidence" value="ECO:0007669"/>
    <property type="project" value="TreeGrafter"/>
</dbReference>
<dbReference type="PANTHER" id="PTHR46661:SF4">
    <property type="entry name" value="RING-TYPE DOMAIN-CONTAINING PROTEIN"/>
    <property type="match status" value="1"/>
</dbReference>
<dbReference type="InterPro" id="IPR017455">
    <property type="entry name" value="Znf_FYVE-rel"/>
</dbReference>
<evidence type="ECO:0000256" key="13">
    <source>
        <dbReference type="ARBA" id="ARBA00022833"/>
    </source>
</evidence>
<dbReference type="Pfam" id="PF01363">
    <property type="entry name" value="FYVE"/>
    <property type="match status" value="1"/>
</dbReference>
<keyword evidence="12" id="KW-0833">Ubl conjugation pathway</keyword>
<dbReference type="PROSITE" id="PS50089">
    <property type="entry name" value="ZF_RING_2"/>
    <property type="match status" value="1"/>
</dbReference>
<dbReference type="InterPro" id="IPR001841">
    <property type="entry name" value="Znf_RING"/>
</dbReference>
<dbReference type="GO" id="GO:0061630">
    <property type="term" value="F:ubiquitin protein ligase activity"/>
    <property type="evidence" value="ECO:0007669"/>
    <property type="project" value="UniProtKB-EC"/>
</dbReference>
<sequence>MSGEPEFVNNVARWQPDELVYNCLNCEVKFMFLVRKHHCRCCGGIFCGPCSTKFLWYDRKRVKVVSRKDGVADSEFPPYRTCTSCYYTLARMKLLLSPWGERLRPSGPDVFTTTANQDSSRLAPQSASSASSARLNEFFKNNQVMENVRETSSECSSAVAHARNNCSDVERCPICNADLTRLSDPDSSTHIIKCIQMAETAQQHNSPPGDDVGSPTYQNRMLVYKMPDSTGEYHENADFAECPICFEEMLPGQKVGRLECLCMFHYDCIKSWFRKKTQKLKRGTLKYGGKNFCPLHDAVF</sequence>
<evidence type="ECO:0000313" key="21">
    <source>
        <dbReference type="EMBL" id="SCV02806.1"/>
    </source>
</evidence>
<dbReference type="Gene3D" id="3.30.40.10">
    <property type="entry name" value="Zinc/RING finger domain, C3HC4 (zinc finger)"/>
    <property type="match status" value="2"/>
</dbReference>
<dbReference type="PROSITE" id="PS50178">
    <property type="entry name" value="ZF_FYVE"/>
    <property type="match status" value="1"/>
</dbReference>
<dbReference type="InterPro" id="IPR011011">
    <property type="entry name" value="Znf_FYVE_PHD"/>
</dbReference>
<evidence type="ECO:0000256" key="1">
    <source>
        <dbReference type="ARBA" id="ARBA00000900"/>
    </source>
</evidence>
<dbReference type="EC" id="2.3.2.27" evidence="6"/>
<dbReference type="SMART" id="SM00064">
    <property type="entry name" value="FYVE"/>
    <property type="match status" value="1"/>
</dbReference>
<evidence type="ECO:0000256" key="2">
    <source>
        <dbReference type="ARBA" id="ARBA00004170"/>
    </source>
</evidence>
<dbReference type="Proteomes" id="UP000191024">
    <property type="component" value="Chromosome H"/>
</dbReference>
<dbReference type="STRING" id="1230905.A0A1G4KEI2"/>
<dbReference type="EMBL" id="LT598468">
    <property type="protein sequence ID" value="SCV02806.1"/>
    <property type="molecule type" value="Genomic_DNA"/>
</dbReference>
<keyword evidence="14" id="KW-0472">Membrane</keyword>
<dbReference type="SMART" id="SM00184">
    <property type="entry name" value="RING"/>
    <property type="match status" value="1"/>
</dbReference>
<evidence type="ECO:0000256" key="12">
    <source>
        <dbReference type="ARBA" id="ARBA00022786"/>
    </source>
</evidence>
<accession>A0A1G4KEI2</accession>
<keyword evidence="8" id="KW-0519">Myristate</keyword>
<dbReference type="GO" id="GO:0070936">
    <property type="term" value="P:protein K48-linked ubiquitination"/>
    <property type="evidence" value="ECO:0007669"/>
    <property type="project" value="TreeGrafter"/>
</dbReference>
<evidence type="ECO:0000256" key="9">
    <source>
        <dbReference type="ARBA" id="ARBA00022723"/>
    </source>
</evidence>
<dbReference type="InterPro" id="IPR013083">
    <property type="entry name" value="Znf_RING/FYVE/PHD"/>
</dbReference>
<name>A0A1G4KEI2_9SACH</name>
<evidence type="ECO:0000256" key="5">
    <source>
        <dbReference type="ARBA" id="ARBA00004906"/>
    </source>
</evidence>
<dbReference type="GO" id="GO:0098588">
    <property type="term" value="C:bounding membrane of organelle"/>
    <property type="evidence" value="ECO:0007669"/>
    <property type="project" value="UniProtKB-ARBA"/>
</dbReference>
<evidence type="ECO:0000256" key="17">
    <source>
        <dbReference type="PROSITE-ProRule" id="PRU00175"/>
    </source>
</evidence>
<dbReference type="InterPro" id="IPR000306">
    <property type="entry name" value="Znf_FYVE"/>
</dbReference>
<dbReference type="GO" id="GO:0005768">
    <property type="term" value="C:endosome"/>
    <property type="evidence" value="ECO:0007669"/>
    <property type="project" value="UniProtKB-SubCell"/>
</dbReference>
<feature type="domain" description="FYVE-type" evidence="20">
    <location>
        <begin position="17"/>
        <end position="90"/>
    </location>
</feature>
<evidence type="ECO:0000256" key="14">
    <source>
        <dbReference type="ARBA" id="ARBA00023136"/>
    </source>
</evidence>
<evidence type="ECO:0000313" key="22">
    <source>
        <dbReference type="Proteomes" id="UP000191024"/>
    </source>
</evidence>
<feature type="compositionally biased region" description="Low complexity" evidence="18">
    <location>
        <begin position="119"/>
        <end position="129"/>
    </location>
</feature>
<evidence type="ECO:0000256" key="7">
    <source>
        <dbReference type="ARBA" id="ARBA00022679"/>
    </source>
</evidence>
<dbReference type="Pfam" id="PF13639">
    <property type="entry name" value="zf-RING_2"/>
    <property type="match status" value="1"/>
</dbReference>
<keyword evidence="22" id="KW-1185">Reference proteome</keyword>
<organism evidence="21 22">
    <name type="scientific">Lachancea mirantina</name>
    <dbReference type="NCBI Taxonomy" id="1230905"/>
    <lineage>
        <taxon>Eukaryota</taxon>
        <taxon>Fungi</taxon>
        <taxon>Dikarya</taxon>
        <taxon>Ascomycota</taxon>
        <taxon>Saccharomycotina</taxon>
        <taxon>Saccharomycetes</taxon>
        <taxon>Saccharomycetales</taxon>
        <taxon>Saccharomycetaceae</taxon>
        <taxon>Lachancea</taxon>
    </lineage>
</organism>